<evidence type="ECO:0000256" key="1">
    <source>
        <dbReference type="ARBA" id="ARBA00004323"/>
    </source>
</evidence>
<dbReference type="Gene3D" id="3.30.70.600">
    <property type="entry name" value="Ribosomal protein S10 domain"/>
    <property type="match status" value="1"/>
</dbReference>
<dbReference type="UniPathway" id="UPA00378"/>
<dbReference type="PANTHER" id="PTHR10468">
    <property type="entry name" value="PROTEIN O-LINKED-MANNOSE BETA-1,2-N-ACETYLGLUCOSAMINYLTRANSFERASE 1/ALPHA-1,3-MANNOSYL-GLYCOPROTEIN 2-BETA-N-ACETYLGLUCOSAMINYLTRANSFERASE"/>
    <property type="match status" value="1"/>
</dbReference>
<dbReference type="InterPro" id="IPR052261">
    <property type="entry name" value="Glycosyltransferase_13"/>
</dbReference>
<comment type="subcellular location">
    <subcellularLocation>
        <location evidence="1 12">Golgi apparatus membrane</location>
        <topology evidence="1 12">Single-pass type II membrane protein</topology>
    </subcellularLocation>
</comment>
<keyword evidence="5" id="KW-0812">Transmembrane</keyword>
<evidence type="ECO:0000256" key="11">
    <source>
        <dbReference type="ARBA" id="ARBA00023211"/>
    </source>
</evidence>
<keyword evidence="6 12" id="KW-0479">Metal-binding</keyword>
<dbReference type="PANTHER" id="PTHR10468:SF0">
    <property type="entry name" value="ALPHA-1,3-MANNOSYL-GLYCOPROTEIN 2-BETA-N-ACETYLGLUCOSAMINYLTRANSFERASE"/>
    <property type="match status" value="1"/>
</dbReference>
<dbReference type="GO" id="GO:0000139">
    <property type="term" value="C:Golgi membrane"/>
    <property type="evidence" value="ECO:0007669"/>
    <property type="project" value="UniProtKB-SubCell"/>
</dbReference>
<keyword evidence="14" id="KW-1185">Reference proteome</keyword>
<keyword evidence="9 12" id="KW-0333">Golgi apparatus</keyword>
<dbReference type="InterPro" id="IPR004139">
    <property type="entry name" value="Glyco_trans_13"/>
</dbReference>
<dbReference type="OrthoDB" id="440755at2759"/>
<keyword evidence="3 12" id="KW-0328">Glycosyltransferase</keyword>
<comment type="catalytic activity">
    <reaction evidence="12">
        <text>N(4)-(alpha-D-Man-(1-&gt;3)-[alpha-D-Man-(1-&gt;3)-[alpha-D-Man-(1-&gt;6)]-alpha-D-Man-(1-&gt;6)]-beta-D-Man-(1-&gt;4)-beta-D-GlcNAc-(1-&gt;4)-beta-D-GlcNAc)-L-asparaginyl-[protein] (N-glucan mannose isomer 5A1,2) + UDP-N-acetyl-alpha-D-glucosamine = N(4)-{beta-D-GlcNAc-(1-&gt;2)-alpha-D-Man-(1-&gt;3)-[alpha-D-Man-(1-&gt;3)-[alpha-D-Man-(1-&gt;6)]-alpha-D-Man-(1-&gt;6)]-beta-D-Man-(1-&gt;4)-beta-D-GlcNAc-(1-&gt;4)-beta-D-GlcNAc}-L-asparaginyl-[protein] + UDP + H(+)</text>
        <dbReference type="Rhea" id="RHEA:11456"/>
        <dbReference type="Rhea" id="RHEA-COMP:14367"/>
        <dbReference type="Rhea" id="RHEA-COMP:14368"/>
        <dbReference type="ChEBI" id="CHEBI:15378"/>
        <dbReference type="ChEBI" id="CHEBI:57705"/>
        <dbReference type="ChEBI" id="CHEBI:58223"/>
        <dbReference type="ChEBI" id="CHEBI:59087"/>
        <dbReference type="ChEBI" id="CHEBI:60625"/>
        <dbReference type="EC" id="2.4.1.101"/>
    </reaction>
</comment>
<keyword evidence="11 12" id="KW-0464">Manganese</keyword>
<evidence type="ECO:0000256" key="12">
    <source>
        <dbReference type="RuleBase" id="RU368119"/>
    </source>
</evidence>
<keyword evidence="8" id="KW-1133">Transmembrane helix</keyword>
<evidence type="ECO:0000256" key="3">
    <source>
        <dbReference type="ARBA" id="ARBA00022676"/>
    </source>
</evidence>
<organism evidence="13 14">
    <name type="scientific">Kingdonia uniflora</name>
    <dbReference type="NCBI Taxonomy" id="39325"/>
    <lineage>
        <taxon>Eukaryota</taxon>
        <taxon>Viridiplantae</taxon>
        <taxon>Streptophyta</taxon>
        <taxon>Embryophyta</taxon>
        <taxon>Tracheophyta</taxon>
        <taxon>Spermatophyta</taxon>
        <taxon>Magnoliopsida</taxon>
        <taxon>Ranunculales</taxon>
        <taxon>Circaeasteraceae</taxon>
        <taxon>Kingdonia</taxon>
    </lineage>
</organism>
<evidence type="ECO:0000256" key="4">
    <source>
        <dbReference type="ARBA" id="ARBA00022679"/>
    </source>
</evidence>
<dbReference type="GO" id="GO:0003827">
    <property type="term" value="F:alpha-1,3-mannosylglycoprotein 2-beta-N-acetylglucosaminyltransferase activity"/>
    <property type="evidence" value="ECO:0007669"/>
    <property type="project" value="UniProtKB-UniRule"/>
</dbReference>
<comment type="function">
    <text evidence="12">Initiates complex N-linked carbohydrate formation. Essential for the conversion of high-mannose to hybrid and complex N-glycans.</text>
</comment>
<evidence type="ECO:0000256" key="5">
    <source>
        <dbReference type="ARBA" id="ARBA00022692"/>
    </source>
</evidence>
<name>A0A7J7M738_9MAGN</name>
<keyword evidence="4" id="KW-0808">Transferase</keyword>
<evidence type="ECO:0000256" key="9">
    <source>
        <dbReference type="ARBA" id="ARBA00023034"/>
    </source>
</evidence>
<comment type="caution">
    <text evidence="13">The sequence shown here is derived from an EMBL/GenBank/DDBJ whole genome shotgun (WGS) entry which is preliminary data.</text>
</comment>
<evidence type="ECO:0000313" key="14">
    <source>
        <dbReference type="Proteomes" id="UP000541444"/>
    </source>
</evidence>
<evidence type="ECO:0000256" key="2">
    <source>
        <dbReference type="ARBA" id="ARBA00004922"/>
    </source>
</evidence>
<proteinExistence type="inferred from homology"/>
<accession>A0A7J7M738</accession>
<gene>
    <name evidence="13" type="ORF">GIB67_022274</name>
</gene>
<dbReference type="EMBL" id="JACGCM010001727">
    <property type="protein sequence ID" value="KAF6150662.1"/>
    <property type="molecule type" value="Genomic_DNA"/>
</dbReference>
<evidence type="ECO:0000256" key="6">
    <source>
        <dbReference type="ARBA" id="ARBA00022723"/>
    </source>
</evidence>
<keyword evidence="7 12" id="KW-0735">Signal-anchor</keyword>
<sequence>MGQFFKQYLEPIKLNDAHVDLKSMDLSYLMEGNYLRYFANIVSNAKPVYGTDVVLKAYNIDGDVRILLGFNMLDTSVVTVIMAMVMNLAMMKTGYEEPQEQLHRIRISLSSKSIKNLEKVCANHVSGAKSKLLKLKGLVRMCLLFSRLPLGNLPVEKYVSTQLSNYLHRANDYYFRCKWTLLKVQSWTTLLYTVIGP</sequence>
<comment type="cofactor">
    <cofactor evidence="12">
        <name>Mn(2+)</name>
        <dbReference type="ChEBI" id="CHEBI:29035"/>
    </cofactor>
    <text evidence="12">The cofactor is mostly bound to the substrate.</text>
</comment>
<comment type="pathway">
    <text evidence="2 12">Protein modification; protein glycosylation.</text>
</comment>
<evidence type="ECO:0000256" key="10">
    <source>
        <dbReference type="ARBA" id="ARBA00023136"/>
    </source>
</evidence>
<dbReference type="Proteomes" id="UP000541444">
    <property type="component" value="Unassembled WGS sequence"/>
</dbReference>
<comment type="similarity">
    <text evidence="12">Belongs to the glycosyltransferase 13 family.</text>
</comment>
<dbReference type="AlphaFoldDB" id="A0A7J7M738"/>
<dbReference type="InterPro" id="IPR036838">
    <property type="entry name" value="Ribosomal_uS10_dom_sf"/>
</dbReference>
<dbReference type="EC" id="2.4.1.101" evidence="12"/>
<protein>
    <recommendedName>
        <fullName evidence="12">Alpha-1,3-mannosyl-glycoprotein 2-beta-N-acetylglucosaminyltransferase</fullName>
        <shortName evidence="12">GNT-I</shortName>
        <shortName evidence="12">GlcNAc-T I</shortName>
        <ecNumber evidence="12">2.4.1.101</ecNumber>
    </recommendedName>
    <alternativeName>
        <fullName evidence="12">N-glycosyl-oligosaccharide-glycoprotein N-acetylglucosaminyltransferase I</fullName>
    </alternativeName>
</protein>
<evidence type="ECO:0000256" key="7">
    <source>
        <dbReference type="ARBA" id="ARBA00022968"/>
    </source>
</evidence>
<dbReference type="GO" id="GO:0030145">
    <property type="term" value="F:manganese ion binding"/>
    <property type="evidence" value="ECO:0007669"/>
    <property type="project" value="UniProtKB-UniRule"/>
</dbReference>
<evidence type="ECO:0000256" key="8">
    <source>
        <dbReference type="ARBA" id="ARBA00022989"/>
    </source>
</evidence>
<evidence type="ECO:0000313" key="13">
    <source>
        <dbReference type="EMBL" id="KAF6150662.1"/>
    </source>
</evidence>
<dbReference type="Pfam" id="PF03071">
    <property type="entry name" value="GNT-I"/>
    <property type="match status" value="1"/>
</dbReference>
<keyword evidence="10" id="KW-0472">Membrane</keyword>
<reference evidence="13 14" key="1">
    <citation type="journal article" date="2020" name="IScience">
        <title>Genome Sequencing of the Endangered Kingdonia uniflora (Circaeasteraceae, Ranunculales) Reveals Potential Mechanisms of Evolutionary Specialization.</title>
        <authorList>
            <person name="Sun Y."/>
            <person name="Deng T."/>
            <person name="Zhang A."/>
            <person name="Moore M.J."/>
            <person name="Landis J.B."/>
            <person name="Lin N."/>
            <person name="Zhang H."/>
            <person name="Zhang X."/>
            <person name="Huang J."/>
            <person name="Zhang X."/>
            <person name="Sun H."/>
            <person name="Wang H."/>
        </authorList>
    </citation>
    <scope>NUCLEOTIDE SEQUENCE [LARGE SCALE GENOMIC DNA]</scope>
    <source>
        <strain evidence="13">TB1705</strain>
        <tissue evidence="13">Leaf</tissue>
    </source>
</reference>